<sequence>MVRTPAGLRRAAVAAVAALSLTGLAACSGGDSDSAVPGTGGGTTGDLLSSAPVAAEIPAGSTMEKIKQRGELVVGGSLDAPLLSQQNPATKKVEGLDADFGRLLAKYIIGEPKVKIVNSASETREALLSNGTVDVVFQTYSITPERAEQVAFAGPYYSSGLVIATKKDETGIKVPADLKGKTVIAGANTPAIPAIKKAAPDAKIVTFGSDPECVQALKQGRGDAYVQDQAVLLATAKQDTSIQIQGEPFTEDPYGIGLKHGDAQMKQFVNDWLKQIQQSGLWAKVWKNSIGTVVQGEAPQPPAIGSAPGSE</sequence>
<dbReference type="Gene3D" id="3.40.190.10">
    <property type="entry name" value="Periplasmic binding protein-like II"/>
    <property type="match status" value="2"/>
</dbReference>
<dbReference type="PROSITE" id="PS51257">
    <property type="entry name" value="PROKAR_LIPOPROTEIN"/>
    <property type="match status" value="1"/>
</dbReference>
<dbReference type="RefSeq" id="WP_371951849.1">
    <property type="nucleotide sequence ID" value="NZ_JAXCEI010000010.1"/>
</dbReference>
<keyword evidence="2" id="KW-0813">Transport</keyword>
<gene>
    <name evidence="6" type="ORF">SM611_22400</name>
</gene>
<comment type="caution">
    <text evidence="6">The sequence shown here is derived from an EMBL/GenBank/DDBJ whole genome shotgun (WGS) entry which is preliminary data.</text>
</comment>
<evidence type="ECO:0000256" key="4">
    <source>
        <dbReference type="SAM" id="SignalP"/>
    </source>
</evidence>
<dbReference type="SUPFAM" id="SSF53850">
    <property type="entry name" value="Periplasmic binding protein-like II"/>
    <property type="match status" value="1"/>
</dbReference>
<comment type="similarity">
    <text evidence="1">Belongs to the bacterial solute-binding protein 3 family.</text>
</comment>
<dbReference type="InterPro" id="IPR001638">
    <property type="entry name" value="Solute-binding_3/MltF_N"/>
</dbReference>
<proteinExistence type="inferred from homology"/>
<accession>A0ABV4QH41</accession>
<keyword evidence="3 4" id="KW-0732">Signal</keyword>
<evidence type="ECO:0000256" key="3">
    <source>
        <dbReference type="ARBA" id="ARBA00022729"/>
    </source>
</evidence>
<feature type="domain" description="Solute-binding protein family 3/N-terminal" evidence="5">
    <location>
        <begin position="71"/>
        <end position="293"/>
    </location>
</feature>
<dbReference type="Proteomes" id="UP001569963">
    <property type="component" value="Unassembled WGS sequence"/>
</dbReference>
<organism evidence="6 7">
    <name type="scientific">Actinomadura monticuli</name>
    <dbReference type="NCBI Taxonomy" id="3097367"/>
    <lineage>
        <taxon>Bacteria</taxon>
        <taxon>Bacillati</taxon>
        <taxon>Actinomycetota</taxon>
        <taxon>Actinomycetes</taxon>
        <taxon>Streptosporangiales</taxon>
        <taxon>Thermomonosporaceae</taxon>
        <taxon>Actinomadura</taxon>
    </lineage>
</organism>
<dbReference type="PANTHER" id="PTHR30085:SF6">
    <property type="entry name" value="ABC TRANSPORTER GLUTAMINE-BINDING PROTEIN GLNH"/>
    <property type="match status" value="1"/>
</dbReference>
<dbReference type="PANTHER" id="PTHR30085">
    <property type="entry name" value="AMINO ACID ABC TRANSPORTER PERMEASE"/>
    <property type="match status" value="1"/>
</dbReference>
<name>A0ABV4QH41_9ACTN</name>
<evidence type="ECO:0000313" key="6">
    <source>
        <dbReference type="EMBL" id="MFA1541690.1"/>
    </source>
</evidence>
<keyword evidence="7" id="KW-1185">Reference proteome</keyword>
<feature type="chain" id="PRO_5045060856" evidence="4">
    <location>
        <begin position="26"/>
        <end position="311"/>
    </location>
</feature>
<reference evidence="6 7" key="1">
    <citation type="submission" date="2023-11" db="EMBL/GenBank/DDBJ databases">
        <title>Actinomadura monticuli sp. nov., isolated from volcanic ash.</title>
        <authorList>
            <person name="Lee S.D."/>
            <person name="Yang H."/>
            <person name="Kim I.S."/>
        </authorList>
    </citation>
    <scope>NUCLEOTIDE SEQUENCE [LARGE SCALE GENOMIC DNA]</scope>
    <source>
        <strain evidence="6 7">DLS-62</strain>
    </source>
</reference>
<evidence type="ECO:0000259" key="5">
    <source>
        <dbReference type="SMART" id="SM00062"/>
    </source>
</evidence>
<evidence type="ECO:0000313" key="7">
    <source>
        <dbReference type="Proteomes" id="UP001569963"/>
    </source>
</evidence>
<dbReference type="InterPro" id="IPR051455">
    <property type="entry name" value="Bact_solute-bind_prot3"/>
</dbReference>
<evidence type="ECO:0000256" key="1">
    <source>
        <dbReference type="ARBA" id="ARBA00010333"/>
    </source>
</evidence>
<protein>
    <submittedName>
        <fullName evidence="6">Glutamate ABC transporter substrate-binding protein</fullName>
    </submittedName>
</protein>
<evidence type="ECO:0000256" key="2">
    <source>
        <dbReference type="ARBA" id="ARBA00022448"/>
    </source>
</evidence>
<dbReference type="CDD" id="cd13690">
    <property type="entry name" value="PBP2_GluB"/>
    <property type="match status" value="1"/>
</dbReference>
<dbReference type="SMART" id="SM00062">
    <property type="entry name" value="PBPb"/>
    <property type="match status" value="1"/>
</dbReference>
<dbReference type="Pfam" id="PF00497">
    <property type="entry name" value="SBP_bac_3"/>
    <property type="match status" value="1"/>
</dbReference>
<dbReference type="EMBL" id="JAXCEI010000010">
    <property type="protein sequence ID" value="MFA1541690.1"/>
    <property type="molecule type" value="Genomic_DNA"/>
</dbReference>
<feature type="signal peptide" evidence="4">
    <location>
        <begin position="1"/>
        <end position="25"/>
    </location>
</feature>